<evidence type="ECO:0000256" key="9">
    <source>
        <dbReference type="SAM" id="SignalP"/>
    </source>
</evidence>
<dbReference type="PANTHER" id="PTHR47966">
    <property type="entry name" value="BETA-SITE APP-CLEAVING ENZYME, ISOFORM A-RELATED"/>
    <property type="match status" value="1"/>
</dbReference>
<dbReference type="RefSeq" id="XP_016256456.1">
    <property type="nucleotide sequence ID" value="XM_016413173.1"/>
</dbReference>
<proteinExistence type="inferred from homology"/>
<dbReference type="OrthoDB" id="771136at2759"/>
<evidence type="ECO:0000256" key="2">
    <source>
        <dbReference type="ARBA" id="ARBA00007447"/>
    </source>
</evidence>
<evidence type="ECO:0000256" key="3">
    <source>
        <dbReference type="ARBA" id="ARBA00022670"/>
    </source>
</evidence>
<feature type="active site" evidence="7">
    <location>
        <position position="76"/>
    </location>
</feature>
<protein>
    <recommendedName>
        <fullName evidence="10">Peptidase A1 domain-containing protein</fullName>
    </recommendedName>
</protein>
<dbReference type="InterPro" id="IPR033121">
    <property type="entry name" value="PEPTIDASE_A1"/>
</dbReference>
<sequence>MLYNRNFIHALVALSGITAPVLAGHVKIDFRKSGTSTAVSRRDAFALAVSESPDRSLYAVHLEIGTPPQPFELQLDTGSSDLWVPSVGAEACQRSSSGWYIILNRFGSTRLMNVSPGGAFNPNSSSTCSIDAKDFAISYGDGTKDSGYYFTDVVKLGQNTVQNFSVGLATTTADGPQVNNSGQGILGVSYRQDETAVDNGLQTTPTIYETMVDQGLIDRSAYSLYLDDAEIGIGSILFGGIDPGKYKGELVVLPLQHLNGAPPAFWVALTNISFSDGENTYPLTGDGFRGDLALLDSGTTLTKLPNEAFNNLIQGLGAVLGDRTEGNAVVPCSLRDDDKTSLYFQLGGADGPSMAVPLSAIIDSKVLGTVDGTNFCLLSVGPSLEGQTILGDSFLRSFYVVYDITNNQVAIATAVLNSTGTSSITNIPTGTSIPGATSTATFMLPTTTPNVTSTIAPVTSYAGPSSATFSLSAFSTSNIASTSTTARPSSNQASSRSTSGYGTLLGSLLCLFLVA</sequence>
<dbReference type="InterPro" id="IPR033876">
    <property type="entry name" value="SAP-like"/>
</dbReference>
<feature type="disulfide bond" evidence="8">
    <location>
        <begin position="332"/>
        <end position="376"/>
    </location>
</feature>
<dbReference type="EMBL" id="KN847366">
    <property type="protein sequence ID" value="KIW36240.1"/>
    <property type="molecule type" value="Genomic_DNA"/>
</dbReference>
<dbReference type="Proteomes" id="UP000053342">
    <property type="component" value="Unassembled WGS sequence"/>
</dbReference>
<keyword evidence="6" id="KW-0378">Hydrolase</keyword>
<comment type="subcellular location">
    <subcellularLocation>
        <location evidence="1">Cell membrane</location>
        <topology evidence="1">Lipid-anchor</topology>
        <topology evidence="1">GPI-anchor</topology>
    </subcellularLocation>
</comment>
<evidence type="ECO:0000256" key="1">
    <source>
        <dbReference type="ARBA" id="ARBA00004609"/>
    </source>
</evidence>
<dbReference type="Pfam" id="PF00026">
    <property type="entry name" value="Asp"/>
    <property type="match status" value="1"/>
</dbReference>
<dbReference type="HOGENOM" id="CLU_013253_9_3_1"/>
<feature type="active site" evidence="7">
    <location>
        <position position="296"/>
    </location>
</feature>
<dbReference type="VEuPathDB" id="FungiDB:PV06_11487"/>
<dbReference type="Gene3D" id="2.40.70.10">
    <property type="entry name" value="Acid Proteases"/>
    <property type="match status" value="2"/>
</dbReference>
<keyword evidence="4 9" id="KW-0732">Signal</keyword>
<dbReference type="GO" id="GO:0006508">
    <property type="term" value="P:proteolysis"/>
    <property type="evidence" value="ECO:0007669"/>
    <property type="project" value="UniProtKB-KW"/>
</dbReference>
<evidence type="ECO:0000256" key="4">
    <source>
        <dbReference type="ARBA" id="ARBA00022729"/>
    </source>
</evidence>
<reference evidence="11 12" key="1">
    <citation type="submission" date="2015-01" db="EMBL/GenBank/DDBJ databases">
        <title>The Genome Sequence of Exophiala oligosperma CBS72588.</title>
        <authorList>
            <consortium name="The Broad Institute Genomics Platform"/>
            <person name="Cuomo C."/>
            <person name="de Hoog S."/>
            <person name="Gorbushina A."/>
            <person name="Stielow B."/>
            <person name="Teixiera M."/>
            <person name="Abouelleil A."/>
            <person name="Chapman S.B."/>
            <person name="Priest M."/>
            <person name="Young S.K."/>
            <person name="Wortman J."/>
            <person name="Nusbaum C."/>
            <person name="Birren B."/>
        </authorList>
    </citation>
    <scope>NUCLEOTIDE SEQUENCE [LARGE SCALE GENOMIC DNA]</scope>
    <source>
        <strain evidence="11 12">CBS 72588</strain>
    </source>
</reference>
<evidence type="ECO:0000313" key="12">
    <source>
        <dbReference type="Proteomes" id="UP000053342"/>
    </source>
</evidence>
<dbReference type="GO" id="GO:0004190">
    <property type="term" value="F:aspartic-type endopeptidase activity"/>
    <property type="evidence" value="ECO:0007669"/>
    <property type="project" value="UniProtKB-KW"/>
</dbReference>
<comment type="similarity">
    <text evidence="2">Belongs to the peptidase A1 family.</text>
</comment>
<dbReference type="GeneID" id="27363561"/>
<keyword evidence="3" id="KW-0645">Protease</keyword>
<dbReference type="InterPro" id="IPR021109">
    <property type="entry name" value="Peptidase_aspartic_dom_sf"/>
</dbReference>
<dbReference type="PROSITE" id="PS51767">
    <property type="entry name" value="PEPTIDASE_A1"/>
    <property type="match status" value="1"/>
</dbReference>
<name>A0A0D2D1Y4_9EURO</name>
<keyword evidence="8" id="KW-1015">Disulfide bond</keyword>
<feature type="domain" description="Peptidase A1" evidence="10">
    <location>
        <begin position="58"/>
        <end position="412"/>
    </location>
</feature>
<feature type="signal peptide" evidence="9">
    <location>
        <begin position="1"/>
        <end position="23"/>
    </location>
</feature>
<keyword evidence="12" id="KW-1185">Reference proteome</keyword>
<dbReference type="AlphaFoldDB" id="A0A0D2D1Y4"/>
<dbReference type="SUPFAM" id="SSF50630">
    <property type="entry name" value="Acid proteases"/>
    <property type="match status" value="1"/>
</dbReference>
<dbReference type="InterPro" id="IPR001461">
    <property type="entry name" value="Aspartic_peptidase_A1"/>
</dbReference>
<keyword evidence="5" id="KW-0064">Aspartyl protease</keyword>
<dbReference type="CDD" id="cd05474">
    <property type="entry name" value="SAP_like"/>
    <property type="match status" value="1"/>
</dbReference>
<dbReference type="GO" id="GO:0005886">
    <property type="term" value="C:plasma membrane"/>
    <property type="evidence" value="ECO:0007669"/>
    <property type="project" value="UniProtKB-SubCell"/>
</dbReference>
<evidence type="ECO:0000259" key="10">
    <source>
        <dbReference type="PROSITE" id="PS51767"/>
    </source>
</evidence>
<feature type="chain" id="PRO_5002240159" description="Peptidase A1 domain-containing protein" evidence="9">
    <location>
        <begin position="24"/>
        <end position="515"/>
    </location>
</feature>
<dbReference type="STRING" id="215243.A0A0D2D1Y4"/>
<dbReference type="PRINTS" id="PR00792">
    <property type="entry name" value="PEPSIN"/>
</dbReference>
<evidence type="ECO:0000256" key="8">
    <source>
        <dbReference type="PIRSR" id="PIRSR601461-2"/>
    </source>
</evidence>
<evidence type="ECO:0000256" key="7">
    <source>
        <dbReference type="PIRSR" id="PIRSR601461-1"/>
    </source>
</evidence>
<evidence type="ECO:0000256" key="6">
    <source>
        <dbReference type="ARBA" id="ARBA00022801"/>
    </source>
</evidence>
<evidence type="ECO:0000313" key="11">
    <source>
        <dbReference type="EMBL" id="KIW36240.1"/>
    </source>
</evidence>
<gene>
    <name evidence="11" type="ORF">PV06_11487</name>
</gene>
<accession>A0A0D2D1Y4</accession>
<evidence type="ECO:0000256" key="5">
    <source>
        <dbReference type="ARBA" id="ARBA00022750"/>
    </source>
</evidence>
<dbReference type="PANTHER" id="PTHR47966:SF65">
    <property type="entry name" value="ASPARTIC-TYPE ENDOPEPTIDASE"/>
    <property type="match status" value="1"/>
</dbReference>
<organism evidence="11 12">
    <name type="scientific">Exophiala oligosperma</name>
    <dbReference type="NCBI Taxonomy" id="215243"/>
    <lineage>
        <taxon>Eukaryota</taxon>
        <taxon>Fungi</taxon>
        <taxon>Dikarya</taxon>
        <taxon>Ascomycota</taxon>
        <taxon>Pezizomycotina</taxon>
        <taxon>Eurotiomycetes</taxon>
        <taxon>Chaetothyriomycetidae</taxon>
        <taxon>Chaetothyriales</taxon>
        <taxon>Herpotrichiellaceae</taxon>
        <taxon>Exophiala</taxon>
    </lineage>
</organism>